<dbReference type="AlphaFoldDB" id="A0A919Q2R2"/>
<evidence type="ECO:0000256" key="1">
    <source>
        <dbReference type="SAM" id="MobiDB-lite"/>
    </source>
</evidence>
<name>A0A919Q2R2_9MICO</name>
<dbReference type="RefSeq" id="WP_203656377.1">
    <property type="nucleotide sequence ID" value="NZ_BONR01000004.1"/>
</dbReference>
<proteinExistence type="predicted"/>
<sequence length="214" mass="22550">MLHTRTQARIRVAAASAALALLLAACTAAPAQEAPVSESSSPEAPSPEAPQPSADEILGAYGLAGLDAREVIDTLDATALAERESELFASIRPDELLISDASGAEVALPMPEDEFYVSIAPYVDTTHECYFHSLTTCAGEMRSEAVDVLVTDAASGEVLLEQSMVTFDNGFVGLWLPRGTEVDLTITRDGLTATERLSTDDGEDATCVTTMQLA</sequence>
<evidence type="ECO:0000313" key="3">
    <source>
        <dbReference type="EMBL" id="GIG55162.1"/>
    </source>
</evidence>
<dbReference type="NCBIfam" id="NF038094">
    <property type="entry name" value="CueP_fam"/>
    <property type="match status" value="1"/>
</dbReference>
<gene>
    <name evidence="3" type="ORF">Dac01nite_19140</name>
</gene>
<protein>
    <recommendedName>
        <fullName evidence="5">CueP family metal-binding protein</fullName>
    </recommendedName>
</protein>
<comment type="caution">
    <text evidence="3">The sequence shown here is derived from an EMBL/GenBank/DDBJ whole genome shotgun (WGS) entry which is preliminary data.</text>
</comment>
<evidence type="ECO:0000313" key="4">
    <source>
        <dbReference type="Proteomes" id="UP000652354"/>
    </source>
</evidence>
<organism evidence="3 4">
    <name type="scientific">Demequina activiva</name>
    <dbReference type="NCBI Taxonomy" id="1582364"/>
    <lineage>
        <taxon>Bacteria</taxon>
        <taxon>Bacillati</taxon>
        <taxon>Actinomycetota</taxon>
        <taxon>Actinomycetes</taxon>
        <taxon>Micrococcales</taxon>
        <taxon>Demequinaceae</taxon>
        <taxon>Demequina</taxon>
    </lineage>
</organism>
<evidence type="ECO:0008006" key="5">
    <source>
        <dbReference type="Google" id="ProtNLM"/>
    </source>
</evidence>
<dbReference type="Pfam" id="PF21172">
    <property type="entry name" value="CueP"/>
    <property type="match status" value="1"/>
</dbReference>
<dbReference type="Gene3D" id="2.60.40.3700">
    <property type="match status" value="1"/>
</dbReference>
<dbReference type="Proteomes" id="UP000652354">
    <property type="component" value="Unassembled WGS sequence"/>
</dbReference>
<accession>A0A919Q2R2</accession>
<dbReference type="EMBL" id="BONR01000004">
    <property type="protein sequence ID" value="GIG55162.1"/>
    <property type="molecule type" value="Genomic_DNA"/>
</dbReference>
<feature type="compositionally biased region" description="Low complexity" evidence="1">
    <location>
        <begin position="34"/>
        <end position="43"/>
    </location>
</feature>
<keyword evidence="2" id="KW-0732">Signal</keyword>
<evidence type="ECO:0000256" key="2">
    <source>
        <dbReference type="SAM" id="SignalP"/>
    </source>
</evidence>
<feature type="signal peptide" evidence="2">
    <location>
        <begin position="1"/>
        <end position="31"/>
    </location>
</feature>
<feature type="region of interest" description="Disordered" evidence="1">
    <location>
        <begin position="34"/>
        <end position="54"/>
    </location>
</feature>
<keyword evidence="4" id="KW-1185">Reference proteome</keyword>
<dbReference type="InterPro" id="IPR047808">
    <property type="entry name" value="CueP-like"/>
</dbReference>
<dbReference type="PROSITE" id="PS51257">
    <property type="entry name" value="PROKAR_LIPOPROTEIN"/>
    <property type="match status" value="1"/>
</dbReference>
<feature type="chain" id="PRO_5037274446" description="CueP family metal-binding protein" evidence="2">
    <location>
        <begin position="32"/>
        <end position="214"/>
    </location>
</feature>
<reference evidence="3" key="1">
    <citation type="submission" date="2021-01" db="EMBL/GenBank/DDBJ databases">
        <title>Whole genome shotgun sequence of Demequina activiva NBRC 110675.</title>
        <authorList>
            <person name="Komaki H."/>
            <person name="Tamura T."/>
        </authorList>
    </citation>
    <scope>NUCLEOTIDE SEQUENCE</scope>
    <source>
        <strain evidence="3">NBRC 110675</strain>
    </source>
</reference>